<dbReference type="EMBL" id="JAAQHG020000001">
    <property type="protein sequence ID" value="KAL1591213.1"/>
    <property type="molecule type" value="Genomic_DNA"/>
</dbReference>
<dbReference type="Proteomes" id="UP000803884">
    <property type="component" value="Unassembled WGS sequence"/>
</dbReference>
<dbReference type="InterPro" id="IPR004843">
    <property type="entry name" value="Calcineurin-like_PHP"/>
</dbReference>
<gene>
    <name evidence="7" type="ORF">WHR41_00509</name>
</gene>
<dbReference type="GO" id="GO:0006506">
    <property type="term" value="P:GPI anchor biosynthetic process"/>
    <property type="evidence" value="ECO:0007669"/>
    <property type="project" value="InterPro"/>
</dbReference>
<dbReference type="Gene3D" id="3.60.21.10">
    <property type="match status" value="1"/>
</dbReference>
<evidence type="ECO:0000256" key="4">
    <source>
        <dbReference type="ARBA" id="ARBA00023136"/>
    </source>
</evidence>
<dbReference type="RefSeq" id="XP_069234318.1">
    <property type="nucleotide sequence ID" value="XM_069369115.1"/>
</dbReference>
<comment type="caution">
    <text evidence="7">The sequence shown here is derived from an EMBL/GenBank/DDBJ whole genome shotgun (WGS) entry which is preliminary data.</text>
</comment>
<dbReference type="Pfam" id="PF00149">
    <property type="entry name" value="Metallophos"/>
    <property type="match status" value="1"/>
</dbReference>
<name>A0AB34L7U8_9PEZI</name>
<dbReference type="GO" id="GO:0005783">
    <property type="term" value="C:endoplasmic reticulum"/>
    <property type="evidence" value="ECO:0007669"/>
    <property type="project" value="TreeGrafter"/>
</dbReference>
<evidence type="ECO:0000256" key="3">
    <source>
        <dbReference type="ARBA" id="ARBA00022989"/>
    </source>
</evidence>
<keyword evidence="2 5" id="KW-0812">Transmembrane</keyword>
<dbReference type="PANTHER" id="PTHR13315">
    <property type="entry name" value="METALLO PHOSPHOESTERASE RELATED"/>
    <property type="match status" value="1"/>
</dbReference>
<keyword evidence="4 5" id="KW-0472">Membrane</keyword>
<sequence>MPSFTKPFTQFRILLIPAIAAFIYLYFYPAINDCAFAPATRTKSQCDASGCKNTTVSAGLPPFRLLALADPQLEGDTSLPSGWNDGASANLKRIGENIFAGRWDILRRDLPVLLQGYRKKLDLWGNDRYLANVYRQTRWWAAPTHTVVLGDLLGSQWIGDEEFERRARRFWGVVFGGAEKVPKSVTAAERRVEVLGEDKSWKRRVIAVAGNHDVGYAGDLSEERIERFERSFGKANWEISFRLPNASLDGELDYASRKTPDFYAGPGPQPELRLVILNSMNLDEPTRSPAMREQSLEFMSNSICDSDRIDTKNTATVLLTHIPLHKANGVCVDGPFFSYFSPENGGGIAEQNHLSEDVTHQIFDCLLRNKPAVVLNGHDHEGCDTQHYHNPENIKERKTIRHNDLPSLTPEEKQSALREITVRSMMGSYGGYAGFLSGWYNEDQSKWEFAYETCGFGVQHIWWVCTIVLCVEIGLAVMSGMDALTQKLLEPETRRKVKEA</sequence>
<dbReference type="InterPro" id="IPR029052">
    <property type="entry name" value="Metallo-depent_PP-like"/>
</dbReference>
<evidence type="ECO:0000313" key="7">
    <source>
        <dbReference type="EMBL" id="KAL1591213.1"/>
    </source>
</evidence>
<dbReference type="AlphaFoldDB" id="A0AB34L7U8"/>
<dbReference type="GO" id="GO:0016787">
    <property type="term" value="F:hydrolase activity"/>
    <property type="evidence" value="ECO:0007669"/>
    <property type="project" value="InterPro"/>
</dbReference>
<keyword evidence="8" id="KW-1185">Reference proteome</keyword>
<dbReference type="InterPro" id="IPR033308">
    <property type="entry name" value="PGAP5/Cdc1/Ted1"/>
</dbReference>
<evidence type="ECO:0000259" key="6">
    <source>
        <dbReference type="Pfam" id="PF00149"/>
    </source>
</evidence>
<proteinExistence type="predicted"/>
<evidence type="ECO:0000256" key="2">
    <source>
        <dbReference type="ARBA" id="ARBA00022692"/>
    </source>
</evidence>
<dbReference type="GO" id="GO:0016020">
    <property type="term" value="C:membrane"/>
    <property type="evidence" value="ECO:0007669"/>
    <property type="project" value="UniProtKB-SubCell"/>
</dbReference>
<dbReference type="SUPFAM" id="SSF56300">
    <property type="entry name" value="Metallo-dependent phosphatases"/>
    <property type="match status" value="1"/>
</dbReference>
<dbReference type="GeneID" id="96001953"/>
<dbReference type="PANTHER" id="PTHR13315:SF1">
    <property type="entry name" value="PROTEIN TED1"/>
    <property type="match status" value="1"/>
</dbReference>
<accession>A0AB34L7U8</accession>
<keyword evidence="3 5" id="KW-1133">Transmembrane helix</keyword>
<organism evidence="7 8">
    <name type="scientific">Cladosporium halotolerans</name>
    <dbReference type="NCBI Taxonomy" id="1052096"/>
    <lineage>
        <taxon>Eukaryota</taxon>
        <taxon>Fungi</taxon>
        <taxon>Dikarya</taxon>
        <taxon>Ascomycota</taxon>
        <taxon>Pezizomycotina</taxon>
        <taxon>Dothideomycetes</taxon>
        <taxon>Dothideomycetidae</taxon>
        <taxon>Cladosporiales</taxon>
        <taxon>Cladosporiaceae</taxon>
        <taxon>Cladosporium</taxon>
    </lineage>
</organism>
<reference evidence="7 8" key="1">
    <citation type="journal article" date="2020" name="Microbiol. Resour. Announc.">
        <title>Draft Genome Sequence of a Cladosporium Species Isolated from the Mesophotic Ascidian Didemnum maculosum.</title>
        <authorList>
            <person name="Gioti A."/>
            <person name="Siaperas R."/>
            <person name="Nikolaivits E."/>
            <person name="Le Goff G."/>
            <person name="Ouazzani J."/>
            <person name="Kotoulas G."/>
            <person name="Topakas E."/>
        </authorList>
    </citation>
    <scope>NUCLEOTIDE SEQUENCE [LARGE SCALE GENOMIC DNA]</scope>
    <source>
        <strain evidence="7 8">TM138-S3</strain>
    </source>
</reference>
<evidence type="ECO:0000313" key="8">
    <source>
        <dbReference type="Proteomes" id="UP000803884"/>
    </source>
</evidence>
<protein>
    <recommendedName>
        <fullName evidence="6">Calcineurin-like phosphoesterase domain-containing protein</fullName>
    </recommendedName>
</protein>
<feature type="domain" description="Calcineurin-like phosphoesterase" evidence="6">
    <location>
        <begin position="125"/>
        <end position="381"/>
    </location>
</feature>
<evidence type="ECO:0000256" key="5">
    <source>
        <dbReference type="SAM" id="Phobius"/>
    </source>
</evidence>
<feature type="transmembrane region" description="Helical" evidence="5">
    <location>
        <begin position="12"/>
        <end position="31"/>
    </location>
</feature>
<comment type="subcellular location">
    <subcellularLocation>
        <location evidence="1">Membrane</location>
        <topology evidence="1">Multi-pass membrane protein</topology>
    </subcellularLocation>
</comment>
<evidence type="ECO:0000256" key="1">
    <source>
        <dbReference type="ARBA" id="ARBA00004141"/>
    </source>
</evidence>